<dbReference type="PANTHER" id="PTHR12015">
    <property type="entry name" value="SMALL INDUCIBLE CYTOKINE A"/>
    <property type="match status" value="1"/>
</dbReference>
<reference evidence="9" key="2">
    <citation type="submission" date="2025-05" db="UniProtKB">
        <authorList>
            <consortium name="Ensembl"/>
        </authorList>
    </citation>
    <scope>IDENTIFICATION</scope>
</reference>
<organism evidence="9 10">
    <name type="scientific">Denticeps clupeoides</name>
    <name type="common">denticle herring</name>
    <dbReference type="NCBI Taxonomy" id="299321"/>
    <lineage>
        <taxon>Eukaryota</taxon>
        <taxon>Metazoa</taxon>
        <taxon>Chordata</taxon>
        <taxon>Craniata</taxon>
        <taxon>Vertebrata</taxon>
        <taxon>Euteleostomi</taxon>
        <taxon>Actinopterygii</taxon>
        <taxon>Neopterygii</taxon>
        <taxon>Teleostei</taxon>
        <taxon>Clupei</taxon>
        <taxon>Clupeiformes</taxon>
        <taxon>Denticipitoidei</taxon>
        <taxon>Denticipitidae</taxon>
        <taxon>Denticeps</taxon>
    </lineage>
</organism>
<evidence type="ECO:0000256" key="1">
    <source>
        <dbReference type="ARBA" id="ARBA00004613"/>
    </source>
</evidence>
<feature type="domain" description="Chemokine interleukin-8-like" evidence="7">
    <location>
        <begin position="29"/>
        <end position="90"/>
    </location>
</feature>
<dbReference type="AlphaFoldDB" id="A0A8C3Z056"/>
<feature type="chain" id="PRO_5044680181" description="Chemokine interleukin-8-like domain-containing protein" evidence="6">
    <location>
        <begin position="19"/>
        <end position="102"/>
    </location>
</feature>
<keyword evidence="6" id="KW-0732">Signal</keyword>
<evidence type="ECO:0000313" key="9">
    <source>
        <dbReference type="Ensembl" id="ENSDCDP00010022126.1"/>
    </source>
</evidence>
<dbReference type="InterPro" id="IPR036048">
    <property type="entry name" value="Interleukin_8-like_sf"/>
</dbReference>
<feature type="signal peptide" evidence="6">
    <location>
        <begin position="1"/>
        <end position="18"/>
    </location>
</feature>
<dbReference type="InterPro" id="IPR039809">
    <property type="entry name" value="Chemokine_b/g/d"/>
</dbReference>
<protein>
    <recommendedName>
        <fullName evidence="7">Chemokine interleukin-8-like domain-containing protein</fullName>
    </recommendedName>
</protein>
<keyword evidence="3" id="KW-0202">Cytokine</keyword>
<dbReference type="CDD" id="cd00273">
    <property type="entry name" value="Chemokine_CXC"/>
    <property type="match status" value="1"/>
</dbReference>
<evidence type="ECO:0000256" key="2">
    <source>
        <dbReference type="ARBA" id="ARBA00010665"/>
    </source>
</evidence>
<dbReference type="GeneTree" id="ENSGT00940000168006"/>
<dbReference type="GO" id="GO:0006952">
    <property type="term" value="P:defense response"/>
    <property type="evidence" value="ECO:0007669"/>
    <property type="project" value="InterPro"/>
</dbReference>
<dbReference type="PRINTS" id="PR00436">
    <property type="entry name" value="INTERLEUKIN8"/>
</dbReference>
<name>A0A8C3Z056_9TELE</name>
<comment type="function">
    <text evidence="5">Ligand for cxcr3.2. Chemotactic for macrophages.</text>
</comment>
<dbReference type="GO" id="GO:0005615">
    <property type="term" value="C:extracellular space"/>
    <property type="evidence" value="ECO:0007669"/>
    <property type="project" value="UniProtKB-KW"/>
</dbReference>
<dbReference type="InterPro" id="IPR001089">
    <property type="entry name" value="Chemokine_CXC"/>
</dbReference>
<dbReference type="GO" id="GO:0042056">
    <property type="term" value="F:chemoattractant activity"/>
    <property type="evidence" value="ECO:0007669"/>
    <property type="project" value="UniProtKB-ARBA"/>
</dbReference>
<dbReference type="GeneID" id="114774344"/>
<dbReference type="FunFam" id="2.40.50.40:FF:000004">
    <property type="entry name" value="C-X-C motif chemokine"/>
    <property type="match status" value="1"/>
</dbReference>
<dbReference type="SMART" id="SM00199">
    <property type="entry name" value="SCY"/>
    <property type="match status" value="1"/>
</dbReference>
<dbReference type="GO" id="GO:0006955">
    <property type="term" value="P:immune response"/>
    <property type="evidence" value="ECO:0007669"/>
    <property type="project" value="InterPro"/>
</dbReference>
<dbReference type="Gene3D" id="2.40.50.40">
    <property type="match status" value="1"/>
</dbReference>
<dbReference type="Ensembl" id="ENSDCDT00010000843.1">
    <property type="protein sequence ID" value="ENSDCDP00010000810.1"/>
    <property type="gene ID" value="ENSDCDG00010000460.1"/>
</dbReference>
<dbReference type="OrthoDB" id="9948647at2759"/>
<keyword evidence="10" id="KW-1185">Reference proteome</keyword>
<dbReference type="PANTHER" id="PTHR12015:SF195">
    <property type="entry name" value="CHEMOKINE INTERLEUKIN-8-LIKE DOMAIN-CONTAINING PROTEIN"/>
    <property type="match status" value="1"/>
</dbReference>
<dbReference type="Pfam" id="PF00048">
    <property type="entry name" value="IL8"/>
    <property type="match status" value="1"/>
</dbReference>
<proteinExistence type="inferred from homology"/>
<evidence type="ECO:0000256" key="5">
    <source>
        <dbReference type="ARBA" id="ARBA00054901"/>
    </source>
</evidence>
<comment type="subcellular location">
    <subcellularLocation>
        <location evidence="1">Secreted</location>
    </subcellularLocation>
</comment>
<dbReference type="PRINTS" id="PR00437">
    <property type="entry name" value="SMALLCYTKCXC"/>
</dbReference>
<dbReference type="InterPro" id="IPR001811">
    <property type="entry name" value="Chemokine_IL8-like_dom"/>
</dbReference>
<evidence type="ECO:0000256" key="3">
    <source>
        <dbReference type="ARBA" id="ARBA00022514"/>
    </source>
</evidence>
<evidence type="ECO:0000256" key="6">
    <source>
        <dbReference type="SAM" id="SignalP"/>
    </source>
</evidence>
<dbReference type="InterPro" id="IPR033899">
    <property type="entry name" value="CXC_Chemokine_domain"/>
</dbReference>
<accession>A0A8C3Z056</accession>
<dbReference type="GO" id="GO:0008009">
    <property type="term" value="F:chemokine activity"/>
    <property type="evidence" value="ECO:0007669"/>
    <property type="project" value="InterPro"/>
</dbReference>
<evidence type="ECO:0000256" key="4">
    <source>
        <dbReference type="ARBA" id="ARBA00022525"/>
    </source>
</evidence>
<sequence length="102" mass="11396">MSSLTLMLLGGFLLLAAAQGMQPLGRGYNRRCLCFDLESRVIPPDKLRSVEILPSGPHCRNAEVVAQLAGGEKICLNHRAPWVRRLVRFILEKEPHQTALLH</sequence>
<dbReference type="RefSeq" id="XP_028822102.1">
    <property type="nucleotide sequence ID" value="XM_028966269.1"/>
</dbReference>
<evidence type="ECO:0000313" key="8">
    <source>
        <dbReference type="Ensembl" id="ENSDCDP00010000810.1"/>
    </source>
</evidence>
<comment type="similarity">
    <text evidence="2">Belongs to the intercrine alpha (chemokine CxC) family.</text>
</comment>
<evidence type="ECO:0000259" key="7">
    <source>
        <dbReference type="SMART" id="SM00199"/>
    </source>
</evidence>
<dbReference type="Proteomes" id="UP000694580">
    <property type="component" value="Chromosome 1"/>
</dbReference>
<dbReference type="SUPFAM" id="SSF54117">
    <property type="entry name" value="Interleukin 8-like chemokines"/>
    <property type="match status" value="1"/>
</dbReference>
<keyword evidence="4" id="KW-0964">Secreted</keyword>
<dbReference type="Ensembl" id="ENSDCDT00010025470.1">
    <property type="protein sequence ID" value="ENSDCDP00010022126.1"/>
    <property type="gene ID" value="ENSDCDG00010011480.1"/>
</dbReference>
<gene>
    <name evidence="9" type="primary">LOC114774344</name>
    <name evidence="8" type="synonym">LOC114797725</name>
</gene>
<evidence type="ECO:0000313" key="10">
    <source>
        <dbReference type="Proteomes" id="UP000694580"/>
    </source>
</evidence>
<reference evidence="8 10" key="1">
    <citation type="submission" date="2020-06" db="EMBL/GenBank/DDBJ databases">
        <authorList>
            <consortium name="Wellcome Sanger Institute Data Sharing"/>
        </authorList>
    </citation>
    <scope>NUCLEOTIDE SEQUENCE [LARGE SCALE GENOMIC DNA]</scope>
</reference>